<dbReference type="GO" id="GO:0004792">
    <property type="term" value="F:thiosulfate-cyanide sulfurtransferase activity"/>
    <property type="evidence" value="ECO:0007669"/>
    <property type="project" value="TreeGrafter"/>
</dbReference>
<dbReference type="RefSeq" id="WP_213118770.1">
    <property type="nucleotide sequence ID" value="NZ_JAGYPF010000003.1"/>
</dbReference>
<keyword evidence="1" id="KW-0808">Transferase</keyword>
<dbReference type="Pfam" id="PF00581">
    <property type="entry name" value="Rhodanese"/>
    <property type="match status" value="2"/>
</dbReference>
<evidence type="ECO:0000313" key="4">
    <source>
        <dbReference type="EMBL" id="MBS4214294.1"/>
    </source>
</evidence>
<dbReference type="InterPro" id="IPR045078">
    <property type="entry name" value="TST/MPST-like"/>
</dbReference>
<dbReference type="InterPro" id="IPR001763">
    <property type="entry name" value="Rhodanese-like_dom"/>
</dbReference>
<dbReference type="Gene3D" id="3.40.250.10">
    <property type="entry name" value="Rhodanese-like domain"/>
    <property type="match status" value="2"/>
</dbReference>
<keyword evidence="5" id="KW-1185">Reference proteome</keyword>
<organism evidence="4 5">
    <name type="scientific">Neobacillus rhizophilus</name>
    <dbReference type="NCBI Taxonomy" id="2833579"/>
    <lineage>
        <taxon>Bacteria</taxon>
        <taxon>Bacillati</taxon>
        <taxon>Bacillota</taxon>
        <taxon>Bacilli</taxon>
        <taxon>Bacillales</taxon>
        <taxon>Bacillaceae</taxon>
        <taxon>Neobacillus</taxon>
    </lineage>
</organism>
<keyword evidence="2" id="KW-0677">Repeat</keyword>
<dbReference type="SMART" id="SM00450">
    <property type="entry name" value="RHOD"/>
    <property type="match status" value="1"/>
</dbReference>
<feature type="domain" description="Rhodanese" evidence="3">
    <location>
        <begin position="100"/>
        <end position="216"/>
    </location>
</feature>
<dbReference type="InterPro" id="IPR036873">
    <property type="entry name" value="Rhodanese-like_dom_sf"/>
</dbReference>
<dbReference type="Proteomes" id="UP000679749">
    <property type="component" value="Unassembled WGS sequence"/>
</dbReference>
<evidence type="ECO:0000259" key="3">
    <source>
        <dbReference type="PROSITE" id="PS50206"/>
    </source>
</evidence>
<evidence type="ECO:0000256" key="1">
    <source>
        <dbReference type="ARBA" id="ARBA00022679"/>
    </source>
</evidence>
<gene>
    <name evidence="4" type="ORF">KHA99_17735</name>
</gene>
<dbReference type="CDD" id="cd01449">
    <property type="entry name" value="TST_Repeat_2"/>
    <property type="match status" value="1"/>
</dbReference>
<name>A0A942UA25_9BACI</name>
<feature type="domain" description="Rhodanese" evidence="3">
    <location>
        <begin position="7"/>
        <end position="66"/>
    </location>
</feature>
<dbReference type="PANTHER" id="PTHR11364:SF27">
    <property type="entry name" value="SULFURTRANSFERASE"/>
    <property type="match status" value="1"/>
</dbReference>
<accession>A0A942UA25</accession>
<protein>
    <submittedName>
        <fullName evidence="4">Sulfurtransferase</fullName>
    </submittedName>
</protein>
<dbReference type="PANTHER" id="PTHR11364">
    <property type="entry name" value="THIOSULFATE SULFERTANSFERASE"/>
    <property type="match status" value="1"/>
</dbReference>
<proteinExistence type="predicted"/>
<reference evidence="4" key="1">
    <citation type="submission" date="2021-05" db="EMBL/GenBank/DDBJ databases">
        <title>Novel Bacillus species.</title>
        <authorList>
            <person name="Liu G."/>
        </authorList>
    </citation>
    <scope>NUCLEOTIDE SEQUENCE</scope>
    <source>
        <strain evidence="4">FJAT-49825</strain>
    </source>
</reference>
<evidence type="ECO:0000256" key="2">
    <source>
        <dbReference type="ARBA" id="ARBA00022737"/>
    </source>
</evidence>
<evidence type="ECO:0000313" key="5">
    <source>
        <dbReference type="Proteomes" id="UP000679749"/>
    </source>
</evidence>
<dbReference type="SUPFAM" id="SSF52821">
    <property type="entry name" value="Rhodanese/Cell cycle control phosphatase"/>
    <property type="match status" value="2"/>
</dbReference>
<dbReference type="AlphaFoldDB" id="A0A942UA25"/>
<dbReference type="PROSITE" id="PS50206">
    <property type="entry name" value="RHODANESE_3"/>
    <property type="match status" value="2"/>
</dbReference>
<comment type="caution">
    <text evidence="4">The sequence shown here is derived from an EMBL/GenBank/DDBJ whole genome shotgun (WGS) entry which is preliminary data.</text>
</comment>
<sequence length="216" mass="24681">MIQDINLTKVINELGISNETTVIVYGKKIMAATRAAWTFMYAGLEDVRLLNGGIDAWNALGFSTEEHPSKIQQDSKGTFKLLQPKSNYLSTRKDVEKNLQNQDSIVVDVRSWNEYSGKNTGYVYMKEMGRIPNAVWGYAGSDPYHMEDFEKKNGVLKNLEEIGKLWKESEIISEKKIIFYCGTGWRASEAFFIAHLLGWQNISLFDGGWMEWSQLD</sequence>
<dbReference type="EMBL" id="JAGYPF010000003">
    <property type="protein sequence ID" value="MBS4214294.1"/>
    <property type="molecule type" value="Genomic_DNA"/>
</dbReference>